<feature type="transmembrane region" description="Helical" evidence="2">
    <location>
        <begin position="131"/>
        <end position="150"/>
    </location>
</feature>
<sequence length="522" mass="59996">MLIHTYLSTLFDWLLETTIMASILVGFILCVKVLLRNQLTARWHYALWLILIVRLILPWSPDSSYSLYSILSHGYVTSTSLIQKEANVSGLKVMNEPAKYAVNSNDSNKSLVESSSKEKEKVAKHISMYEICLYVWILGVFCLGALTLIANRRLYLYIQKQSIITDERILNIFEGCKETMSIKEDIPLQLAGKIASPTLLGFRKPRILLCEQHIQRLNDNQIRFIFYHELAHFKRRDVGVNWLMHHLLILNWFNPILWYAYYSMREDQEIACDALALTFIDSEERIEYGHTIITLLEHYSNYYQMPSLANLSKNKKALKRRILMIKKFNKKSYRWSALGLTAVLGISTFSLMNANAEEFKGESQATKNKIEQAVKPEEMTKLEKSKAEEAAKQSEMDRLSKAEEAAKQSEMDRLSKAEEAAKQSEMDKLEQSKKNTEISEAAVLKLTEKQKQYLKSKGLPVKQTSKESEVTGLMLVSLVKPIDNGDGTGFQPDHVGEVDIIHKDEYKNKYGKEDYVAFAAWE</sequence>
<dbReference type="InterPro" id="IPR008756">
    <property type="entry name" value="Peptidase_M56"/>
</dbReference>
<gene>
    <name evidence="4" type="ORF">F8165_30320</name>
</gene>
<keyword evidence="2" id="KW-0472">Membrane</keyword>
<accession>A0AAN5XJR3</accession>
<protein>
    <submittedName>
        <fullName evidence="4">M48 family metalloprotease</fullName>
    </submittedName>
</protein>
<name>A0AAN5XJR3_BACCE</name>
<evidence type="ECO:0000313" key="5">
    <source>
        <dbReference type="Proteomes" id="UP000461739"/>
    </source>
</evidence>
<feature type="region of interest" description="Disordered" evidence="1">
    <location>
        <begin position="360"/>
        <end position="434"/>
    </location>
</feature>
<dbReference type="GO" id="GO:0008237">
    <property type="term" value="F:metallopeptidase activity"/>
    <property type="evidence" value="ECO:0007669"/>
    <property type="project" value="UniProtKB-KW"/>
</dbReference>
<keyword evidence="4" id="KW-0482">Metalloprotease</keyword>
<dbReference type="Proteomes" id="UP000461739">
    <property type="component" value="Unassembled WGS sequence"/>
</dbReference>
<evidence type="ECO:0000256" key="1">
    <source>
        <dbReference type="SAM" id="MobiDB-lite"/>
    </source>
</evidence>
<feature type="transmembrane region" description="Helical" evidence="2">
    <location>
        <begin position="13"/>
        <end position="35"/>
    </location>
</feature>
<evidence type="ECO:0000313" key="4">
    <source>
        <dbReference type="EMBL" id="KAB2446567.1"/>
    </source>
</evidence>
<dbReference type="PANTHER" id="PTHR34978">
    <property type="entry name" value="POSSIBLE SENSOR-TRANSDUCER PROTEIN BLAR"/>
    <property type="match status" value="1"/>
</dbReference>
<keyword evidence="2" id="KW-1133">Transmembrane helix</keyword>
<dbReference type="PANTHER" id="PTHR34978:SF3">
    <property type="entry name" value="SLR0241 PROTEIN"/>
    <property type="match status" value="1"/>
</dbReference>
<keyword evidence="4" id="KW-0645">Protease</keyword>
<dbReference type="Pfam" id="PF05569">
    <property type="entry name" value="Peptidase_M56"/>
    <property type="match status" value="1"/>
</dbReference>
<dbReference type="RefSeq" id="WP_151581253.1">
    <property type="nucleotide sequence ID" value="NZ_WBPI01000027.1"/>
</dbReference>
<evidence type="ECO:0000259" key="3">
    <source>
        <dbReference type="Pfam" id="PF05569"/>
    </source>
</evidence>
<organism evidence="4 5">
    <name type="scientific">Bacillus cereus</name>
    <dbReference type="NCBI Taxonomy" id="1396"/>
    <lineage>
        <taxon>Bacteria</taxon>
        <taxon>Bacillati</taxon>
        <taxon>Bacillota</taxon>
        <taxon>Bacilli</taxon>
        <taxon>Bacillales</taxon>
        <taxon>Bacillaceae</taxon>
        <taxon>Bacillus</taxon>
        <taxon>Bacillus cereus group</taxon>
    </lineage>
</organism>
<dbReference type="CDD" id="cd07341">
    <property type="entry name" value="M56_BlaR1_MecR1_like"/>
    <property type="match status" value="1"/>
</dbReference>
<dbReference type="EMBL" id="WBPI01000027">
    <property type="protein sequence ID" value="KAB2446567.1"/>
    <property type="molecule type" value="Genomic_DNA"/>
</dbReference>
<feature type="domain" description="Peptidase M56" evidence="3">
    <location>
        <begin position="14"/>
        <end position="325"/>
    </location>
</feature>
<reference evidence="4 5" key="1">
    <citation type="submission" date="2019-10" db="EMBL/GenBank/DDBJ databases">
        <title>Bacillus from the desert of Cuatro Cinegas, Coahuila.</title>
        <authorList>
            <person name="Olmedo-Alvarez G."/>
            <person name="Saldana S."/>
            <person name="Barcelo D."/>
        </authorList>
    </citation>
    <scope>NUCLEOTIDE SEQUENCE [LARGE SCALE GENOMIC DNA]</scope>
    <source>
        <strain evidence="4 5">CH316_11T</strain>
    </source>
</reference>
<proteinExistence type="predicted"/>
<keyword evidence="2" id="KW-0812">Transmembrane</keyword>
<feature type="compositionally biased region" description="Basic and acidic residues" evidence="1">
    <location>
        <begin position="368"/>
        <end position="434"/>
    </location>
</feature>
<comment type="caution">
    <text evidence="4">The sequence shown here is derived from an EMBL/GenBank/DDBJ whole genome shotgun (WGS) entry which is preliminary data.</text>
</comment>
<dbReference type="AlphaFoldDB" id="A0AAN5XJR3"/>
<dbReference type="InterPro" id="IPR052173">
    <property type="entry name" value="Beta-lactam_resp_regulator"/>
</dbReference>
<evidence type="ECO:0000256" key="2">
    <source>
        <dbReference type="SAM" id="Phobius"/>
    </source>
</evidence>
<keyword evidence="4" id="KW-0378">Hydrolase</keyword>